<proteinExistence type="predicted"/>
<dbReference type="Proteomes" id="UP000479526">
    <property type="component" value="Unassembled WGS sequence"/>
</dbReference>
<sequence length="87" mass="9234">MISSADMADSVTQLRTARRLVAERSTADQPLTQAALHLIDCAADVVSRLPAGDLESAREALGSARAAVVSATYAVRRIHDLSRTEDA</sequence>
<accession>A0A7C9NI33</accession>
<evidence type="ECO:0000313" key="1">
    <source>
        <dbReference type="EMBL" id="NAS25755.1"/>
    </source>
</evidence>
<keyword evidence="2" id="KW-1185">Reference proteome</keyword>
<evidence type="ECO:0000313" key="2">
    <source>
        <dbReference type="Proteomes" id="UP000479526"/>
    </source>
</evidence>
<reference evidence="1 2" key="1">
    <citation type="submission" date="2020-01" db="EMBL/GenBank/DDBJ databases">
        <title>Herbidospora sp. NEAU-GS84 nov., a novel actinomycete isolated from soil.</title>
        <authorList>
            <person name="Han L."/>
        </authorList>
    </citation>
    <scope>NUCLEOTIDE SEQUENCE [LARGE SCALE GENOMIC DNA]</scope>
    <source>
        <strain evidence="1 2">NEAU-GS84</strain>
    </source>
</reference>
<dbReference type="AlphaFoldDB" id="A0A7C9NI33"/>
<gene>
    <name evidence="1" type="ORF">GT755_29250</name>
</gene>
<comment type="caution">
    <text evidence="1">The sequence shown here is derived from an EMBL/GenBank/DDBJ whole genome shotgun (WGS) entry which is preliminary data.</text>
</comment>
<name>A0A7C9NI33_9ACTN</name>
<organism evidence="1 2">
    <name type="scientific">Herbidospora solisilvae</name>
    <dbReference type="NCBI Taxonomy" id="2696284"/>
    <lineage>
        <taxon>Bacteria</taxon>
        <taxon>Bacillati</taxon>
        <taxon>Actinomycetota</taxon>
        <taxon>Actinomycetes</taxon>
        <taxon>Streptosporangiales</taxon>
        <taxon>Streptosporangiaceae</taxon>
        <taxon>Herbidospora</taxon>
    </lineage>
</organism>
<protein>
    <submittedName>
        <fullName evidence="1">Uncharacterized protein</fullName>
    </submittedName>
</protein>
<dbReference type="EMBL" id="WXEW01000009">
    <property type="protein sequence ID" value="NAS25755.1"/>
    <property type="molecule type" value="Genomic_DNA"/>
</dbReference>